<keyword evidence="1" id="KW-0732">Signal</keyword>
<dbReference type="PANTHER" id="PTHR39189:SF1">
    <property type="entry name" value="UPF0173 METAL-DEPENDENT HYDROLASE YTKL"/>
    <property type="match status" value="1"/>
</dbReference>
<comment type="caution">
    <text evidence="2">The sequence shown here is derived from an EMBL/GenBank/DDBJ whole genome shotgun (WGS) entry which is preliminary data.</text>
</comment>
<dbReference type="InterPro" id="IPR036866">
    <property type="entry name" value="RibonucZ/Hydroxyglut_hydro"/>
</dbReference>
<name>A0A5C8PRF8_9HYPH</name>
<sequence>MHAVAARPLFAVLVAAVLAVLGSAVQARCTKNVADGGPIRLAGLGERLLAQKPATASAARITFVGHASFLIETPQGVRVITDYNGLNGYGRKPDIVTMNNAHGTHFTDDVEPGVTYVLRGWAEGGKDLMTHEVELRDVKVWNVPTNVRDYGGTRINGNSIFGFQIGDLCIAHLGHLHHRLEKEHLEQLGRIDVLMVPIDGSYTMGVPLVVEVVKQVQPQVVLPMHYWGSSQVERFLRLVADSYEAVWPDSRTIDVTKAGLPEKPAVIVVGGSGGD</sequence>
<dbReference type="RefSeq" id="WP_147846225.1">
    <property type="nucleotide sequence ID" value="NZ_VDUZ01000006.1"/>
</dbReference>
<keyword evidence="3" id="KW-1185">Reference proteome</keyword>
<dbReference type="AlphaFoldDB" id="A0A5C8PRF8"/>
<dbReference type="SUPFAM" id="SSF56281">
    <property type="entry name" value="Metallo-hydrolase/oxidoreductase"/>
    <property type="match status" value="1"/>
</dbReference>
<dbReference type="Proteomes" id="UP000321638">
    <property type="component" value="Unassembled WGS sequence"/>
</dbReference>
<evidence type="ECO:0000256" key="1">
    <source>
        <dbReference type="SAM" id="SignalP"/>
    </source>
</evidence>
<dbReference type="PANTHER" id="PTHR39189">
    <property type="entry name" value="UPF0173 METAL-DEPENDENT HYDROLASE YTKL"/>
    <property type="match status" value="1"/>
</dbReference>
<feature type="chain" id="PRO_5022849912" evidence="1">
    <location>
        <begin position="28"/>
        <end position="275"/>
    </location>
</feature>
<accession>A0A5C8PRF8</accession>
<dbReference type="GO" id="GO:0016787">
    <property type="term" value="F:hydrolase activity"/>
    <property type="evidence" value="ECO:0007669"/>
    <property type="project" value="UniProtKB-KW"/>
</dbReference>
<feature type="signal peptide" evidence="1">
    <location>
        <begin position="1"/>
        <end position="27"/>
    </location>
</feature>
<dbReference type="Pfam" id="PF13483">
    <property type="entry name" value="Lactamase_B_3"/>
    <property type="match status" value="1"/>
</dbReference>
<dbReference type="OrthoDB" id="7343000at2"/>
<proteinExistence type="predicted"/>
<protein>
    <submittedName>
        <fullName evidence="2">MBL fold metallo-hydrolase</fullName>
    </submittedName>
</protein>
<reference evidence="2 3" key="1">
    <citation type="submission" date="2019-06" db="EMBL/GenBank/DDBJ databases">
        <title>New taxonomy in bacterial strain CC-CFT640, isolated from vineyard.</title>
        <authorList>
            <person name="Lin S.-Y."/>
            <person name="Tsai C.-F."/>
            <person name="Young C.-C."/>
        </authorList>
    </citation>
    <scope>NUCLEOTIDE SEQUENCE [LARGE SCALE GENOMIC DNA]</scope>
    <source>
        <strain evidence="2 3">CC-CFT640</strain>
    </source>
</reference>
<evidence type="ECO:0000313" key="2">
    <source>
        <dbReference type="EMBL" id="TXL78754.1"/>
    </source>
</evidence>
<keyword evidence="2" id="KW-0378">Hydrolase</keyword>
<evidence type="ECO:0000313" key="3">
    <source>
        <dbReference type="Proteomes" id="UP000321638"/>
    </source>
</evidence>
<dbReference type="Gene3D" id="3.60.15.10">
    <property type="entry name" value="Ribonuclease Z/Hydroxyacylglutathione hydrolase-like"/>
    <property type="match status" value="1"/>
</dbReference>
<organism evidence="2 3">
    <name type="scientific">Vineibacter terrae</name>
    <dbReference type="NCBI Taxonomy" id="2586908"/>
    <lineage>
        <taxon>Bacteria</taxon>
        <taxon>Pseudomonadati</taxon>
        <taxon>Pseudomonadota</taxon>
        <taxon>Alphaproteobacteria</taxon>
        <taxon>Hyphomicrobiales</taxon>
        <taxon>Vineibacter</taxon>
    </lineage>
</organism>
<dbReference type="EMBL" id="VDUZ01000006">
    <property type="protein sequence ID" value="TXL78754.1"/>
    <property type="molecule type" value="Genomic_DNA"/>
</dbReference>
<gene>
    <name evidence="2" type="ORF">FHP25_07100</name>
</gene>